<evidence type="ECO:0000313" key="7">
    <source>
        <dbReference type="Proteomes" id="UP001321506"/>
    </source>
</evidence>
<dbReference type="InterPro" id="IPR013783">
    <property type="entry name" value="Ig-like_fold"/>
</dbReference>
<keyword evidence="3" id="KW-0326">Glycosidase</keyword>
<gene>
    <name evidence="6" type="primary">glgX</name>
    <name evidence="6" type="ORF">QF206_01975</name>
</gene>
<feature type="region of interest" description="Disordered" evidence="4">
    <location>
        <begin position="457"/>
        <end position="481"/>
    </location>
</feature>
<keyword evidence="2" id="KW-0378">Hydrolase</keyword>
<dbReference type="Gene3D" id="2.60.40.1180">
    <property type="entry name" value="Golgi alpha-mannosidase II"/>
    <property type="match status" value="1"/>
</dbReference>
<proteinExistence type="inferred from homology"/>
<dbReference type="SUPFAM" id="SSF51011">
    <property type="entry name" value="Glycosyl hydrolase domain"/>
    <property type="match status" value="1"/>
</dbReference>
<dbReference type="SUPFAM" id="SSF51445">
    <property type="entry name" value="(Trans)glycosidases"/>
    <property type="match status" value="1"/>
</dbReference>
<reference evidence="6 7" key="1">
    <citation type="submission" date="2023-04" db="EMBL/GenBank/DDBJ databases">
        <title>Klugiella caeni sp. nov. isolated from the sludge of biochemical tank.</title>
        <authorList>
            <person name="Geng K."/>
        </authorList>
    </citation>
    <scope>NUCLEOTIDE SEQUENCE [LARGE SCALE GENOMIC DNA]</scope>
    <source>
        <strain evidence="6 7">YN-L-19</strain>
    </source>
</reference>
<protein>
    <submittedName>
        <fullName evidence="6">Glycogen debranching protein GlgX</fullName>
    </submittedName>
</protein>
<accession>A0AAW6T7W6</accession>
<comment type="similarity">
    <text evidence="1">Belongs to the glycosyl hydrolase 13 family.</text>
</comment>
<evidence type="ECO:0000256" key="3">
    <source>
        <dbReference type="ARBA" id="ARBA00023295"/>
    </source>
</evidence>
<dbReference type="Proteomes" id="UP001321506">
    <property type="component" value="Unassembled WGS sequence"/>
</dbReference>
<evidence type="ECO:0000313" key="6">
    <source>
        <dbReference type="EMBL" id="MDI2097737.1"/>
    </source>
</evidence>
<dbReference type="InterPro" id="IPR004193">
    <property type="entry name" value="Glyco_hydro_13_N"/>
</dbReference>
<dbReference type="Gene3D" id="2.60.40.10">
    <property type="entry name" value="Immunoglobulins"/>
    <property type="match status" value="1"/>
</dbReference>
<dbReference type="InterPro" id="IPR013780">
    <property type="entry name" value="Glyco_hydro_b"/>
</dbReference>
<dbReference type="InterPro" id="IPR006047">
    <property type="entry name" value="GH13_cat_dom"/>
</dbReference>
<dbReference type="Gene3D" id="3.20.20.80">
    <property type="entry name" value="Glycosidases"/>
    <property type="match status" value="1"/>
</dbReference>
<comment type="caution">
    <text evidence="6">The sequence shown here is derived from an EMBL/GenBank/DDBJ whole genome shotgun (WGS) entry which is preliminary data.</text>
</comment>
<dbReference type="PANTHER" id="PTHR43002">
    <property type="entry name" value="GLYCOGEN DEBRANCHING ENZYME"/>
    <property type="match status" value="1"/>
</dbReference>
<dbReference type="GO" id="GO:0004135">
    <property type="term" value="F:amylo-alpha-1,6-glucosidase activity"/>
    <property type="evidence" value="ECO:0007669"/>
    <property type="project" value="InterPro"/>
</dbReference>
<feature type="compositionally biased region" description="Basic and acidic residues" evidence="4">
    <location>
        <begin position="460"/>
        <end position="470"/>
    </location>
</feature>
<keyword evidence="7" id="KW-1185">Reference proteome</keyword>
<organism evidence="6 7">
    <name type="scientific">Ruicaihuangia caeni</name>
    <dbReference type="NCBI Taxonomy" id="3042517"/>
    <lineage>
        <taxon>Bacteria</taxon>
        <taxon>Bacillati</taxon>
        <taxon>Actinomycetota</taxon>
        <taxon>Actinomycetes</taxon>
        <taxon>Micrococcales</taxon>
        <taxon>Microbacteriaceae</taxon>
        <taxon>Ruicaihuangia</taxon>
    </lineage>
</organism>
<evidence type="ECO:0000259" key="5">
    <source>
        <dbReference type="SMART" id="SM00642"/>
    </source>
</evidence>
<evidence type="ECO:0000256" key="1">
    <source>
        <dbReference type="ARBA" id="ARBA00008061"/>
    </source>
</evidence>
<dbReference type="InterPro" id="IPR011837">
    <property type="entry name" value="Glycogen_debranch_GlgX"/>
</dbReference>
<sequence>MSGADPLRALGVRSGPDGGSMRVWSGSASAVELRLFDSTSSDAASKVIPLERDAESVWTADAEELKPGALYALGVRGDDGTRGRFDATANLLDPWARGIVRTPAGFIAQVPDEAFDWQGVAKPKRRLRHTVVYEVHVKGFSQLNPAVPEQLRGTYAGLSHPASIDHLLALGVTAVELLPVHQSTTEARLRRMGFSNYWGYNTVGFFAPHAAYATRAAQEAGATGVVAEFKGMVRELHRAGIEVVLDVVYNHTAEEGPEGPTFSWRGIDDATYYRQGDDGEYIDTTGCGNTLNTAHPVPRRMVLDSLRYWTEEMQVDGFRFDLAVALARDADHGFDPRHPLLTEVLADPVLARSKRIVEPWDLGIDGWQVGSFPAGFVEWNDGFRDRMRTFWLRDAADAARGGAANHGIGSFTRRLAGSARVFSSARGPVASVNFVTAHDGFTLADLVSYDRKHNLGNGEAGRDGADENRSWNHGAEGPTHDRKVLDARRRSMRNLLGSLLLSAGVPMITAGDEVGRSQRGNNNAYCHDDETSWLSWDWEPWQRELLEVTRTLLRLRRDNAAVRPVRYGRFGETVRGATQMDWYNKQGLSMTWEEWDSPAERTVQYLAATAHESERLNRILLVVHGLDSPVTVTLPEHEGVHSYTLLWDSARDSLDQAPIDHGSGSELEVAGMSMQLLLAH</sequence>
<dbReference type="Pfam" id="PF02922">
    <property type="entry name" value="CBM_48"/>
    <property type="match status" value="1"/>
</dbReference>
<dbReference type="NCBIfam" id="TIGR02100">
    <property type="entry name" value="glgX_debranch"/>
    <property type="match status" value="1"/>
</dbReference>
<evidence type="ECO:0000256" key="2">
    <source>
        <dbReference type="ARBA" id="ARBA00022801"/>
    </source>
</evidence>
<evidence type="ECO:0000256" key="4">
    <source>
        <dbReference type="SAM" id="MobiDB-lite"/>
    </source>
</evidence>
<dbReference type="GO" id="GO:0005980">
    <property type="term" value="P:glycogen catabolic process"/>
    <property type="evidence" value="ECO:0007669"/>
    <property type="project" value="InterPro"/>
</dbReference>
<dbReference type="InterPro" id="IPR014756">
    <property type="entry name" value="Ig_E-set"/>
</dbReference>
<feature type="domain" description="Glycosyl hydrolase family 13 catalytic" evidence="5">
    <location>
        <begin position="134"/>
        <end position="556"/>
    </location>
</feature>
<dbReference type="CDD" id="cd11326">
    <property type="entry name" value="AmyAc_Glg_debranch"/>
    <property type="match status" value="1"/>
</dbReference>
<dbReference type="SUPFAM" id="SSF81296">
    <property type="entry name" value="E set domains"/>
    <property type="match status" value="1"/>
</dbReference>
<dbReference type="EMBL" id="JASATX010000001">
    <property type="protein sequence ID" value="MDI2097737.1"/>
    <property type="molecule type" value="Genomic_DNA"/>
</dbReference>
<name>A0AAW6T7W6_9MICO</name>
<dbReference type="InterPro" id="IPR017853">
    <property type="entry name" value="GH"/>
</dbReference>
<dbReference type="AlphaFoldDB" id="A0AAW6T7W6"/>
<dbReference type="SMART" id="SM00642">
    <property type="entry name" value="Aamy"/>
    <property type="match status" value="1"/>
</dbReference>
<dbReference type="RefSeq" id="WP_281487520.1">
    <property type="nucleotide sequence ID" value="NZ_JASATX010000001.1"/>
</dbReference>